<evidence type="ECO:0000256" key="1">
    <source>
        <dbReference type="SAM" id="MobiDB-lite"/>
    </source>
</evidence>
<feature type="transmembrane region" description="Helical" evidence="2">
    <location>
        <begin position="189"/>
        <end position="220"/>
    </location>
</feature>
<gene>
    <name evidence="3" type="ORF">FHG89_14870</name>
</gene>
<feature type="transmembrane region" description="Helical" evidence="2">
    <location>
        <begin position="160"/>
        <end position="177"/>
    </location>
</feature>
<keyword evidence="4" id="KW-1185">Reference proteome</keyword>
<accession>A0A5C4QN19</accession>
<feature type="transmembrane region" description="Helical" evidence="2">
    <location>
        <begin position="30"/>
        <end position="49"/>
    </location>
</feature>
<dbReference type="Pfam" id="PF14256">
    <property type="entry name" value="YwiC"/>
    <property type="match status" value="1"/>
</dbReference>
<dbReference type="Proteomes" id="UP000306145">
    <property type="component" value="Unassembled WGS sequence"/>
</dbReference>
<comment type="caution">
    <text evidence="3">The sequence shown here is derived from an EMBL/GenBank/DDBJ whole genome shotgun (WGS) entry which is preliminary data.</text>
</comment>
<feature type="region of interest" description="Disordered" evidence="1">
    <location>
        <begin position="1"/>
        <end position="20"/>
    </location>
</feature>
<feature type="compositionally biased region" description="Low complexity" evidence="1">
    <location>
        <begin position="1"/>
        <end position="12"/>
    </location>
</feature>
<dbReference type="AlphaFoldDB" id="A0A5C4QN19"/>
<feature type="transmembrane region" description="Helical" evidence="2">
    <location>
        <begin position="55"/>
        <end position="72"/>
    </location>
</feature>
<feature type="transmembrane region" description="Helical" evidence="2">
    <location>
        <begin position="107"/>
        <end position="123"/>
    </location>
</feature>
<keyword evidence="2" id="KW-1133">Transmembrane helix</keyword>
<dbReference type="RefSeq" id="WP_139584981.1">
    <property type="nucleotide sequence ID" value="NZ_VDFY01000155.1"/>
</dbReference>
<evidence type="ECO:0008006" key="5">
    <source>
        <dbReference type="Google" id="ProtNLM"/>
    </source>
</evidence>
<dbReference type="EMBL" id="VDFY01000155">
    <property type="protein sequence ID" value="TNH28492.1"/>
    <property type="molecule type" value="Genomic_DNA"/>
</dbReference>
<dbReference type="OrthoDB" id="2380563at2"/>
<name>A0A5C4QN19_9ACTN</name>
<organism evidence="3 4">
    <name type="scientific">Micromonospora orduensis</name>
    <dbReference type="NCBI Taxonomy" id="1420891"/>
    <lineage>
        <taxon>Bacteria</taxon>
        <taxon>Bacillati</taxon>
        <taxon>Actinomycetota</taxon>
        <taxon>Actinomycetes</taxon>
        <taxon>Micromonosporales</taxon>
        <taxon>Micromonosporaceae</taxon>
        <taxon>Micromonospora</taxon>
    </lineage>
</organism>
<evidence type="ECO:0000313" key="4">
    <source>
        <dbReference type="Proteomes" id="UP000306145"/>
    </source>
</evidence>
<reference evidence="3 4" key="1">
    <citation type="submission" date="2019-06" db="EMBL/GenBank/DDBJ databases">
        <title>Micromonospora ordensis sp. nov., isolated from deep marine sediment.</title>
        <authorList>
            <person name="Veyisoglu A."/>
            <person name="Carro L."/>
            <person name="Klenk H.-P."/>
            <person name="Sahin N."/>
        </authorList>
    </citation>
    <scope>NUCLEOTIDE SEQUENCE [LARGE SCALE GENOMIC DNA]</scope>
    <source>
        <strain evidence="3 4">S2509</strain>
    </source>
</reference>
<proteinExistence type="predicted"/>
<feature type="transmembrane region" description="Helical" evidence="2">
    <location>
        <begin position="84"/>
        <end position="101"/>
    </location>
</feature>
<evidence type="ECO:0000313" key="3">
    <source>
        <dbReference type="EMBL" id="TNH28492.1"/>
    </source>
</evidence>
<sequence>MTTARTSTATRRPPARRKTARQFIPPQHGAWAMLLVPWLTGVLIAGFHWAHLPLLVAWIAGYLLSYYALQAIKTRRLSRVKPQLLLYGPITAALGLLLVTVRPQLLIYAPAYALLLALNVFYARRRRERALLNDLTSVIQSCLMVFVAATVAGIGISHVVPAFTAVLLYFTGTVLYVKTMIRERGNASYYWASVIYHVFAVGVAAFLSIPIAAVVALLLVRSAALPRYRLTPKHVGIIEIVASTLVLITAVATR</sequence>
<protein>
    <recommendedName>
        <fullName evidence="5">YwiC-like family protein</fullName>
    </recommendedName>
</protein>
<keyword evidence="2" id="KW-0472">Membrane</keyword>
<evidence type="ECO:0000256" key="2">
    <source>
        <dbReference type="SAM" id="Phobius"/>
    </source>
</evidence>
<dbReference type="InterPro" id="IPR025576">
    <property type="entry name" value="YwiC"/>
</dbReference>
<feature type="transmembrane region" description="Helical" evidence="2">
    <location>
        <begin position="235"/>
        <end position="253"/>
    </location>
</feature>
<keyword evidence="2" id="KW-0812">Transmembrane</keyword>
<feature type="transmembrane region" description="Helical" evidence="2">
    <location>
        <begin position="135"/>
        <end position="154"/>
    </location>
</feature>